<dbReference type="Proteomes" id="UP000036513">
    <property type="component" value="Unassembled WGS sequence"/>
</dbReference>
<comment type="caution">
    <text evidence="1">The sequence shown here is derived from an EMBL/GenBank/DDBJ whole genome shotgun (WGS) entry which is preliminary data.</text>
</comment>
<reference evidence="1 2" key="1">
    <citation type="journal article" date="2015" name="Genome Biol. Evol.">
        <title>Characterization of Three Mycobacterium spp. with Potential Use in Bioremediation by Genome Sequencing and Comparative Genomics.</title>
        <authorList>
            <person name="Das S."/>
            <person name="Pettersson B.M."/>
            <person name="Behra P.R."/>
            <person name="Ramesh M."/>
            <person name="Dasgupta S."/>
            <person name="Bhattacharya A."/>
            <person name="Kirsebom L.A."/>
        </authorList>
    </citation>
    <scope>NUCLEOTIDE SEQUENCE [LARGE SCALE GENOMIC DNA]</scope>
    <source>
        <strain evidence="1 2">DSM 43826</strain>
    </source>
</reference>
<proteinExistence type="predicted"/>
<evidence type="ECO:0000313" key="2">
    <source>
        <dbReference type="Proteomes" id="UP000036513"/>
    </source>
</evidence>
<dbReference type="EMBL" id="JYNL01000002">
    <property type="protein sequence ID" value="KMO83780.1"/>
    <property type="molecule type" value="Genomic_DNA"/>
</dbReference>
<name>A0A0J6WKB8_9MYCO</name>
<protein>
    <recommendedName>
        <fullName evidence="3">Cobalamin-independent methionine synthase MetE C-terminal/archaeal domain-containing protein</fullName>
    </recommendedName>
</protein>
<keyword evidence="2" id="KW-1185">Reference proteome</keyword>
<dbReference type="AlphaFoldDB" id="A0A0J6WKB8"/>
<accession>A0A0J6WKB8</accession>
<evidence type="ECO:0008006" key="3">
    <source>
        <dbReference type="Google" id="ProtNLM"/>
    </source>
</evidence>
<evidence type="ECO:0000313" key="1">
    <source>
        <dbReference type="EMBL" id="KMO83780.1"/>
    </source>
</evidence>
<organism evidence="1 2">
    <name type="scientific">Mycolicibacterium chlorophenolicum</name>
    <dbReference type="NCBI Taxonomy" id="37916"/>
    <lineage>
        <taxon>Bacteria</taxon>
        <taxon>Bacillati</taxon>
        <taxon>Actinomycetota</taxon>
        <taxon>Actinomycetes</taxon>
        <taxon>Mycobacteriales</taxon>
        <taxon>Mycobacteriaceae</taxon>
        <taxon>Mycolicibacterium</taxon>
    </lineage>
</organism>
<dbReference type="PATRIC" id="fig|37916.4.peg.254"/>
<dbReference type="RefSeq" id="WP_053082797.1">
    <property type="nucleotide sequence ID" value="NZ_JYNL01000002.1"/>
</dbReference>
<gene>
    <name evidence="1" type="ORF">MCHLDSM_00240</name>
</gene>
<sequence>MTPNTASPTTRGTLLIGSIPASDAHDAVELALTELGPTLMCVPDGETGPRSQWVASIIAALRNHPAVVLKRDGQWTDYNDRPRYRLRRGAKLDPDKLHLGYDDAVRMSRPVVTGLLAKHGLNEALYQVGVASGFDLALLAFGPIGAMRYRKAFNTAASREIRAIQSVVGNDVVFQIELPAELVAVSRAPRILRPLVARWMAGVSVELARLASPGTKIGVHLCFGDLQHRALTKAGQDCGRTVELANAIAAHWPSHTSLTYMHIPLAAGDDPPSLAKSYYAPLARLVLPADTHLVAGFVHEALSQDQLREVMGIIESTAGRRVAIAAPCGLGRRHATMARDLMRATRDLAEG</sequence>